<dbReference type="InterPro" id="IPR041577">
    <property type="entry name" value="RT_RNaseH_2"/>
</dbReference>
<dbReference type="PANTHER" id="PTHR33064">
    <property type="entry name" value="POL PROTEIN"/>
    <property type="match status" value="1"/>
</dbReference>
<dbReference type="RefSeq" id="XP_053068831.1">
    <property type="nucleotide sequence ID" value="XM_053212856.1"/>
</dbReference>
<dbReference type="RefSeq" id="XP_053068830.1">
    <property type="nucleotide sequence ID" value="XM_053212855.1"/>
</dbReference>
<evidence type="ECO:0000313" key="2">
    <source>
        <dbReference type="Proteomes" id="UP001652583"/>
    </source>
</evidence>
<dbReference type="Gene3D" id="3.10.20.370">
    <property type="match status" value="1"/>
</dbReference>
<dbReference type="Pfam" id="PF17919">
    <property type="entry name" value="RT_RNaseH_2"/>
    <property type="match status" value="1"/>
</dbReference>
<accession>A0ABM3PAW9</accession>
<evidence type="ECO:0000313" key="3">
    <source>
        <dbReference type="RefSeq" id="XP_053068830.1"/>
    </source>
</evidence>
<evidence type="ECO:0000313" key="5">
    <source>
        <dbReference type="RefSeq" id="XP_053068832.1"/>
    </source>
</evidence>
<dbReference type="SUPFAM" id="SSF56672">
    <property type="entry name" value="DNA/RNA polymerases"/>
    <property type="match status" value="1"/>
</dbReference>
<proteinExistence type="predicted"/>
<keyword evidence="2" id="KW-1185">Reference proteome</keyword>
<dbReference type="PROSITE" id="PS50879">
    <property type="entry name" value="RNASE_H_1"/>
    <property type="match status" value="1"/>
</dbReference>
<evidence type="ECO:0000313" key="4">
    <source>
        <dbReference type="RefSeq" id="XP_053068831.1"/>
    </source>
</evidence>
<protein>
    <submittedName>
        <fullName evidence="3 4">Uncharacterized protein LOC106983234</fullName>
    </submittedName>
</protein>
<dbReference type="GeneID" id="106983234"/>
<dbReference type="InterPro" id="IPR051320">
    <property type="entry name" value="Viral_Replic_Matur_Polypro"/>
</dbReference>
<dbReference type="InterPro" id="IPR043128">
    <property type="entry name" value="Rev_trsase/Diguanyl_cyclase"/>
</dbReference>
<dbReference type="Pfam" id="PF00075">
    <property type="entry name" value="RNase_H"/>
    <property type="match status" value="1"/>
</dbReference>
<dbReference type="PANTHER" id="PTHR33064:SF29">
    <property type="entry name" value="PEPTIDASE A2 DOMAIN-CONTAINING PROTEIN-RELATED"/>
    <property type="match status" value="1"/>
</dbReference>
<evidence type="ECO:0000259" key="1">
    <source>
        <dbReference type="PROSITE" id="PS50879"/>
    </source>
</evidence>
<reference evidence="3 4" key="1">
    <citation type="submission" date="2025-05" db="UniProtKB">
        <authorList>
            <consortium name="RefSeq"/>
        </authorList>
    </citation>
    <scope>IDENTIFICATION</scope>
    <source>
        <tissue evidence="3 4">Blood</tissue>
    </source>
</reference>
<dbReference type="CDD" id="cd09273">
    <property type="entry name" value="RNase_HI_RT_Bel"/>
    <property type="match status" value="1"/>
</dbReference>
<dbReference type="Proteomes" id="UP001652583">
    <property type="component" value="Chromosome E1"/>
</dbReference>
<sequence>MARSLYDATRHQQNFEWTEAMNKAFNDLKQALLSASALGLPDLTKPFYLYVDKKDRVAKGVLVQYIGPWKRPIAYLSKKLDTVAAGWPPCLKIIAAVATMVKDADKIAMGQKLYATTPHAIEGVLKQPPDRWISNARLTHYQSLLLNPTRILFKPPTTLNPATLLPNSDWDPPLHNCQEILAQVHGVRADLRDQPLPNVDATWYMDGSSFVREGIRYAGAAITTEMEIIWAEPLAAGTSAQRAELIALAEALTMGEGKRINIYTDSRYAFATAHIHGALYRERGLLTAEAKTIKNKTETLELLRALWLPKALAIIHCPGHQKADTPLARGNWLADSKAKEAALLVTQVLTTMLPDPGALTLPDTPNYTGTDLQWIKRLPMTQCLHGWWRATDSSIILPEELG</sequence>
<gene>
    <name evidence="3 4 5" type="primary">LOC106983234</name>
</gene>
<name>A0ABM3PAW9_ACIJB</name>
<dbReference type="Gene3D" id="3.30.420.10">
    <property type="entry name" value="Ribonuclease H-like superfamily/Ribonuclease H"/>
    <property type="match status" value="1"/>
</dbReference>
<dbReference type="SUPFAM" id="SSF53098">
    <property type="entry name" value="Ribonuclease H-like"/>
    <property type="match status" value="1"/>
</dbReference>
<dbReference type="InterPro" id="IPR002156">
    <property type="entry name" value="RNaseH_domain"/>
</dbReference>
<dbReference type="InterPro" id="IPR043502">
    <property type="entry name" value="DNA/RNA_pol_sf"/>
</dbReference>
<dbReference type="InterPro" id="IPR036397">
    <property type="entry name" value="RNaseH_sf"/>
</dbReference>
<dbReference type="RefSeq" id="XP_053068832.1">
    <property type="nucleotide sequence ID" value="XM_053212857.1"/>
</dbReference>
<dbReference type="Gene3D" id="3.30.70.270">
    <property type="match status" value="1"/>
</dbReference>
<dbReference type="InterPro" id="IPR012337">
    <property type="entry name" value="RNaseH-like_sf"/>
</dbReference>
<organism evidence="2 4">
    <name type="scientific">Acinonyx jubatus</name>
    <name type="common">Cheetah</name>
    <dbReference type="NCBI Taxonomy" id="32536"/>
    <lineage>
        <taxon>Eukaryota</taxon>
        <taxon>Metazoa</taxon>
        <taxon>Chordata</taxon>
        <taxon>Craniata</taxon>
        <taxon>Vertebrata</taxon>
        <taxon>Euteleostomi</taxon>
        <taxon>Mammalia</taxon>
        <taxon>Eutheria</taxon>
        <taxon>Laurasiatheria</taxon>
        <taxon>Carnivora</taxon>
        <taxon>Feliformia</taxon>
        <taxon>Felidae</taxon>
        <taxon>Felinae</taxon>
        <taxon>Acinonyx</taxon>
    </lineage>
</organism>
<feature type="domain" description="RNase H type-1" evidence="1">
    <location>
        <begin position="197"/>
        <end position="343"/>
    </location>
</feature>